<keyword evidence="4" id="KW-0159">Chromosome partition</keyword>
<dbReference type="AlphaFoldDB" id="A0A1F5ZQE7"/>
<dbReference type="CDD" id="cd00798">
    <property type="entry name" value="INT_XerDC_C"/>
    <property type="match status" value="1"/>
</dbReference>
<dbReference type="InterPro" id="IPR002104">
    <property type="entry name" value="Integrase_catalytic"/>
</dbReference>
<dbReference type="GO" id="GO:0051301">
    <property type="term" value="P:cell division"/>
    <property type="evidence" value="ECO:0007669"/>
    <property type="project" value="UniProtKB-KW"/>
</dbReference>
<dbReference type="Gene3D" id="1.10.443.10">
    <property type="entry name" value="Intergrase catalytic core"/>
    <property type="match status" value="1"/>
</dbReference>
<proteinExistence type="predicted"/>
<dbReference type="InterPro" id="IPR044068">
    <property type="entry name" value="CB"/>
</dbReference>
<dbReference type="InterPro" id="IPR050090">
    <property type="entry name" value="Tyrosine_recombinase_XerCD"/>
</dbReference>
<evidence type="ECO:0000256" key="5">
    <source>
        <dbReference type="ARBA" id="ARBA00022908"/>
    </source>
</evidence>
<feature type="domain" description="Tyr recombinase" evidence="10">
    <location>
        <begin position="119"/>
        <end position="306"/>
    </location>
</feature>
<evidence type="ECO:0000313" key="12">
    <source>
        <dbReference type="EMBL" id="OGG14668.1"/>
    </source>
</evidence>
<keyword evidence="7" id="KW-0233">DNA recombination</keyword>
<keyword evidence="5" id="KW-0229">DNA integration</keyword>
<dbReference type="Gene3D" id="1.10.150.130">
    <property type="match status" value="1"/>
</dbReference>
<dbReference type="GO" id="GO:0005737">
    <property type="term" value="C:cytoplasm"/>
    <property type="evidence" value="ECO:0007669"/>
    <property type="project" value="UniProtKB-SubCell"/>
</dbReference>
<evidence type="ECO:0000256" key="7">
    <source>
        <dbReference type="ARBA" id="ARBA00023172"/>
    </source>
</evidence>
<dbReference type="InterPro" id="IPR011010">
    <property type="entry name" value="DNA_brk_join_enz"/>
</dbReference>
<evidence type="ECO:0000256" key="4">
    <source>
        <dbReference type="ARBA" id="ARBA00022829"/>
    </source>
</evidence>
<evidence type="ECO:0000259" key="10">
    <source>
        <dbReference type="PROSITE" id="PS51898"/>
    </source>
</evidence>
<evidence type="ECO:0000259" key="11">
    <source>
        <dbReference type="PROSITE" id="PS51900"/>
    </source>
</evidence>
<dbReference type="SUPFAM" id="SSF56349">
    <property type="entry name" value="DNA breaking-rejoining enzymes"/>
    <property type="match status" value="1"/>
</dbReference>
<evidence type="ECO:0000256" key="1">
    <source>
        <dbReference type="ARBA" id="ARBA00004496"/>
    </source>
</evidence>
<dbReference type="Pfam" id="PF02899">
    <property type="entry name" value="Phage_int_SAM_1"/>
    <property type="match status" value="1"/>
</dbReference>
<dbReference type="GO" id="GO:0006310">
    <property type="term" value="P:DNA recombination"/>
    <property type="evidence" value="ECO:0007669"/>
    <property type="project" value="UniProtKB-KW"/>
</dbReference>
<dbReference type="InterPro" id="IPR013762">
    <property type="entry name" value="Integrase-like_cat_sf"/>
</dbReference>
<dbReference type="InterPro" id="IPR010998">
    <property type="entry name" value="Integrase_recombinase_N"/>
</dbReference>
<dbReference type="Pfam" id="PF00589">
    <property type="entry name" value="Phage_integrase"/>
    <property type="match status" value="1"/>
</dbReference>
<accession>A0A1F5ZQE7</accession>
<evidence type="ECO:0000256" key="9">
    <source>
        <dbReference type="PROSITE-ProRule" id="PRU01248"/>
    </source>
</evidence>
<comment type="caution">
    <text evidence="12">The sequence shown here is derived from an EMBL/GenBank/DDBJ whole genome shotgun (WGS) entry which is preliminary data.</text>
</comment>
<dbReference type="EMBL" id="MFJE01000013">
    <property type="protein sequence ID" value="OGG14668.1"/>
    <property type="molecule type" value="Genomic_DNA"/>
</dbReference>
<dbReference type="SUPFAM" id="SSF47823">
    <property type="entry name" value="lambda integrase-like, N-terminal domain"/>
    <property type="match status" value="1"/>
</dbReference>
<sequence>MAKSSELADYVDQFLEYLEVEKNVSKLTVRNYKHYLRRFMRFGASQSPPLSNIASINQDVIRKYRLFLSRYVDEDGISLKRITQNYHLIALRAFLRYLIKRDVAALSPDKIDLAKAESRSLKFLERDQVERLLNMPDISDDAGLRDKAIMEMLFSTGLRVSELARLNRDSINFERKEFGVIGKGGRARVVFLSDKSSMWVQRYIAKRGDHVKPLFIRYGGKKEITGSDESYRLTVRSIQRIVEKYVRKARLPIKITPHGLRHSFATDLLSGGADIRAIQEMLGHKNISTTQIYTHVTNPHLKEIHQKYHRK</sequence>
<dbReference type="PANTHER" id="PTHR30349">
    <property type="entry name" value="PHAGE INTEGRASE-RELATED"/>
    <property type="match status" value="1"/>
</dbReference>
<keyword evidence="6 9" id="KW-0238">DNA-binding</keyword>
<dbReference type="GO" id="GO:0015074">
    <property type="term" value="P:DNA integration"/>
    <property type="evidence" value="ECO:0007669"/>
    <property type="project" value="UniProtKB-KW"/>
</dbReference>
<name>A0A1F5ZQE7_9BACT</name>
<dbReference type="PROSITE" id="PS51900">
    <property type="entry name" value="CB"/>
    <property type="match status" value="1"/>
</dbReference>
<dbReference type="STRING" id="1798375.A2773_02700"/>
<reference evidence="12 13" key="1">
    <citation type="journal article" date="2016" name="Nat. Commun.">
        <title>Thousands of microbial genomes shed light on interconnected biogeochemical processes in an aquifer system.</title>
        <authorList>
            <person name="Anantharaman K."/>
            <person name="Brown C.T."/>
            <person name="Hug L.A."/>
            <person name="Sharon I."/>
            <person name="Castelle C.J."/>
            <person name="Probst A.J."/>
            <person name="Thomas B.C."/>
            <person name="Singh A."/>
            <person name="Wilkins M.J."/>
            <person name="Karaoz U."/>
            <person name="Brodie E.L."/>
            <person name="Williams K.H."/>
            <person name="Hubbard S.S."/>
            <person name="Banfield J.F."/>
        </authorList>
    </citation>
    <scope>NUCLEOTIDE SEQUENCE [LARGE SCALE GENOMIC DNA]</scope>
</reference>
<keyword evidence="3" id="KW-0132">Cell division</keyword>
<dbReference type="GO" id="GO:0007059">
    <property type="term" value="P:chromosome segregation"/>
    <property type="evidence" value="ECO:0007669"/>
    <property type="project" value="UniProtKB-KW"/>
</dbReference>
<dbReference type="GO" id="GO:0003677">
    <property type="term" value="F:DNA binding"/>
    <property type="evidence" value="ECO:0007669"/>
    <property type="project" value="UniProtKB-UniRule"/>
</dbReference>
<gene>
    <name evidence="12" type="ORF">A2773_02700</name>
</gene>
<dbReference type="InterPro" id="IPR004107">
    <property type="entry name" value="Integrase_SAM-like_N"/>
</dbReference>
<dbReference type="PROSITE" id="PS51898">
    <property type="entry name" value="TYR_RECOMBINASE"/>
    <property type="match status" value="1"/>
</dbReference>
<dbReference type="Proteomes" id="UP000177383">
    <property type="component" value="Unassembled WGS sequence"/>
</dbReference>
<evidence type="ECO:0000256" key="2">
    <source>
        <dbReference type="ARBA" id="ARBA00022490"/>
    </source>
</evidence>
<comment type="subcellular location">
    <subcellularLocation>
        <location evidence="1">Cytoplasm</location>
    </subcellularLocation>
</comment>
<evidence type="ECO:0000256" key="6">
    <source>
        <dbReference type="ARBA" id="ARBA00023125"/>
    </source>
</evidence>
<organism evidence="12 13">
    <name type="scientific">Candidatus Gottesmanbacteria bacterium RIFCSPHIGHO2_01_FULL_39_10</name>
    <dbReference type="NCBI Taxonomy" id="1798375"/>
    <lineage>
        <taxon>Bacteria</taxon>
        <taxon>Candidatus Gottesmaniibacteriota</taxon>
    </lineage>
</organism>
<protein>
    <recommendedName>
        <fullName evidence="14">Tyrosine recombinase XerC</fullName>
    </recommendedName>
</protein>
<keyword evidence="8" id="KW-0131">Cell cycle</keyword>
<feature type="domain" description="Core-binding (CB)" evidence="11">
    <location>
        <begin position="5"/>
        <end position="99"/>
    </location>
</feature>
<dbReference type="PANTHER" id="PTHR30349:SF77">
    <property type="entry name" value="TYROSINE RECOMBINASE XERC"/>
    <property type="match status" value="1"/>
</dbReference>
<keyword evidence="2" id="KW-0963">Cytoplasm</keyword>
<evidence type="ECO:0000313" key="13">
    <source>
        <dbReference type="Proteomes" id="UP000177383"/>
    </source>
</evidence>
<evidence type="ECO:0000256" key="8">
    <source>
        <dbReference type="ARBA" id="ARBA00023306"/>
    </source>
</evidence>
<evidence type="ECO:0008006" key="14">
    <source>
        <dbReference type="Google" id="ProtNLM"/>
    </source>
</evidence>
<evidence type="ECO:0000256" key="3">
    <source>
        <dbReference type="ARBA" id="ARBA00022618"/>
    </source>
</evidence>